<dbReference type="Proteomes" id="UP001165289">
    <property type="component" value="Unassembled WGS sequence"/>
</dbReference>
<dbReference type="SUPFAM" id="SSF53474">
    <property type="entry name" value="alpha/beta-Hydrolases"/>
    <property type="match status" value="1"/>
</dbReference>
<accession>A0AAV7JZW7</accession>
<gene>
    <name evidence="6" type="ORF">LOD99_924</name>
</gene>
<dbReference type="GO" id="GO:0005737">
    <property type="term" value="C:cytoplasm"/>
    <property type="evidence" value="ECO:0007669"/>
    <property type="project" value="UniProtKB-SubCell"/>
</dbReference>
<organism evidence="6 7">
    <name type="scientific">Oopsacas minuta</name>
    <dbReference type="NCBI Taxonomy" id="111878"/>
    <lineage>
        <taxon>Eukaryota</taxon>
        <taxon>Metazoa</taxon>
        <taxon>Porifera</taxon>
        <taxon>Hexactinellida</taxon>
        <taxon>Hexasterophora</taxon>
        <taxon>Lyssacinosida</taxon>
        <taxon>Leucopsacidae</taxon>
        <taxon>Oopsacas</taxon>
    </lineage>
</organism>
<sequence>MKRIYYISGILIVIVCISLYILKLTRFALHSNSSDNQDQDIEAVSLTDIEAVSLTDIEAVSLTDIEAVSLIDIVSPECSSMLKNLHVEGSSELVANSHQGDVLLLHGAAFTSETWKSISTIKILSAQGFRVIAVDLPGYGKTPALTADDPSKDKFIGCVLEKFELDHPFLVAPSMSGEYAIPFVLEHFQQLAGFVPIAPTTATSIDPNRYERISLPTLILYGSQDKAGQEVSKKYISKIPQSTIYEVSNAGHPCYMDNPKEFHVQLVKFLMKYRRRN</sequence>
<evidence type="ECO:0000256" key="4">
    <source>
        <dbReference type="SAM" id="Phobius"/>
    </source>
</evidence>
<comment type="subcellular location">
    <subcellularLocation>
        <location evidence="1">Cytoplasm</location>
    </subcellularLocation>
</comment>
<reference evidence="6 7" key="1">
    <citation type="journal article" date="2023" name="BMC Biol.">
        <title>The compact genome of the sponge Oopsacas minuta (Hexactinellida) is lacking key metazoan core genes.</title>
        <authorList>
            <person name="Santini S."/>
            <person name="Schenkelaars Q."/>
            <person name="Jourda C."/>
            <person name="Duchesne M."/>
            <person name="Belahbib H."/>
            <person name="Rocher C."/>
            <person name="Selva M."/>
            <person name="Riesgo A."/>
            <person name="Vervoort M."/>
            <person name="Leys S.P."/>
            <person name="Kodjabachian L."/>
            <person name="Le Bivic A."/>
            <person name="Borchiellini C."/>
            <person name="Claverie J.M."/>
            <person name="Renard E."/>
        </authorList>
    </citation>
    <scope>NUCLEOTIDE SEQUENCE [LARGE SCALE GENOMIC DNA]</scope>
    <source>
        <strain evidence="6">SPO-2</strain>
    </source>
</reference>
<comment type="similarity">
    <text evidence="3">Belongs to the AB hydrolase superfamily. ABHD14 family.</text>
</comment>
<evidence type="ECO:0000256" key="1">
    <source>
        <dbReference type="ARBA" id="ARBA00004496"/>
    </source>
</evidence>
<proteinExistence type="inferred from homology"/>
<dbReference type="AlphaFoldDB" id="A0AAV7JZW7"/>
<name>A0AAV7JZW7_9METZ</name>
<keyword evidence="4" id="KW-0812">Transmembrane</keyword>
<evidence type="ECO:0000313" key="6">
    <source>
        <dbReference type="EMBL" id="KAI6654528.1"/>
    </source>
</evidence>
<evidence type="ECO:0000259" key="5">
    <source>
        <dbReference type="Pfam" id="PF12697"/>
    </source>
</evidence>
<dbReference type="InterPro" id="IPR029058">
    <property type="entry name" value="AB_hydrolase_fold"/>
</dbReference>
<comment type="caution">
    <text evidence="6">The sequence shown here is derived from an EMBL/GenBank/DDBJ whole genome shotgun (WGS) entry which is preliminary data.</text>
</comment>
<evidence type="ECO:0000256" key="2">
    <source>
        <dbReference type="ARBA" id="ARBA00022490"/>
    </source>
</evidence>
<keyword evidence="7" id="KW-1185">Reference proteome</keyword>
<dbReference type="Gene3D" id="3.40.50.1820">
    <property type="entry name" value="alpha/beta hydrolase"/>
    <property type="match status" value="1"/>
</dbReference>
<feature type="domain" description="AB hydrolase-1" evidence="5">
    <location>
        <begin position="102"/>
        <end position="149"/>
    </location>
</feature>
<dbReference type="EMBL" id="JAKMXF010000222">
    <property type="protein sequence ID" value="KAI6654528.1"/>
    <property type="molecule type" value="Genomic_DNA"/>
</dbReference>
<keyword evidence="2" id="KW-0963">Cytoplasm</keyword>
<dbReference type="Pfam" id="PF12697">
    <property type="entry name" value="Abhydrolase_6"/>
    <property type="match status" value="1"/>
</dbReference>
<feature type="transmembrane region" description="Helical" evidence="4">
    <location>
        <begin position="6"/>
        <end position="22"/>
    </location>
</feature>
<dbReference type="PANTHER" id="PTHR46197">
    <property type="entry name" value="PROTEIN ABHD14B-LIKE"/>
    <property type="match status" value="1"/>
</dbReference>
<keyword evidence="4" id="KW-1133">Transmembrane helix</keyword>
<protein>
    <submittedName>
        <fullName evidence="6">Protein ABHD14B-like</fullName>
    </submittedName>
</protein>
<dbReference type="PANTHER" id="PTHR46197:SF3">
    <property type="entry name" value="AB HYDROLASE-1 DOMAIN-CONTAINING PROTEIN"/>
    <property type="match status" value="1"/>
</dbReference>
<keyword evidence="4" id="KW-0472">Membrane</keyword>
<evidence type="ECO:0000256" key="3">
    <source>
        <dbReference type="ARBA" id="ARBA00037942"/>
    </source>
</evidence>
<dbReference type="InterPro" id="IPR000073">
    <property type="entry name" value="AB_hydrolase_1"/>
</dbReference>
<evidence type="ECO:0000313" key="7">
    <source>
        <dbReference type="Proteomes" id="UP001165289"/>
    </source>
</evidence>